<dbReference type="PANTHER" id="PTHR43550">
    <property type="entry name" value="3-KETODIHYDROSPHINGOSINE REDUCTASE"/>
    <property type="match status" value="1"/>
</dbReference>
<dbReference type="SUPFAM" id="SSF51735">
    <property type="entry name" value="NAD(P)-binding Rossmann-fold domains"/>
    <property type="match status" value="1"/>
</dbReference>
<dbReference type="GO" id="GO:0006666">
    <property type="term" value="P:3-keto-sphinganine metabolic process"/>
    <property type="evidence" value="ECO:0007669"/>
    <property type="project" value="InterPro"/>
</dbReference>
<dbReference type="GO" id="GO:0030148">
    <property type="term" value="P:sphingolipid biosynthetic process"/>
    <property type="evidence" value="ECO:0007669"/>
    <property type="project" value="InterPro"/>
</dbReference>
<evidence type="ECO:0000256" key="11">
    <source>
        <dbReference type="ARBA" id="ARBA00026241"/>
    </source>
</evidence>
<evidence type="ECO:0000256" key="10">
    <source>
        <dbReference type="ARBA" id="ARBA00026112"/>
    </source>
</evidence>
<dbReference type="GO" id="GO:0047560">
    <property type="term" value="F:3-dehydrosphinganine reductase activity"/>
    <property type="evidence" value="ECO:0007669"/>
    <property type="project" value="UniProtKB-EC"/>
</dbReference>
<dbReference type="EMBL" id="SELW01000326">
    <property type="protein sequence ID" value="TID29250.1"/>
    <property type="molecule type" value="Genomic_DNA"/>
</dbReference>
<comment type="function">
    <text evidence="14">Catalyzes the reduction of 3'-oxosphinganine (3-ketodihydrosphingosine/KDS) to sphinganine (dihydrosphingosine/DHS), the second step of de novo sphingolipid biosynthesis.</text>
</comment>
<comment type="pathway">
    <text evidence="2">Lipid metabolism; sphingolipid metabolism.</text>
</comment>
<evidence type="ECO:0000313" key="17">
    <source>
        <dbReference type="EMBL" id="TID29250.1"/>
    </source>
</evidence>
<dbReference type="Pfam" id="PF00106">
    <property type="entry name" value="adh_short"/>
    <property type="match status" value="1"/>
</dbReference>
<evidence type="ECO:0000256" key="13">
    <source>
        <dbReference type="ARBA" id="ARBA00032891"/>
    </source>
</evidence>
<dbReference type="PANTHER" id="PTHR43550:SF3">
    <property type="entry name" value="3-KETODIHYDROSPHINGOSINE REDUCTASE"/>
    <property type="match status" value="1"/>
</dbReference>
<comment type="subcellular location">
    <subcellularLocation>
        <location evidence="1">Endoplasmic reticulum</location>
    </subcellularLocation>
</comment>
<organism evidence="17 18">
    <name type="scientific">Pichia inconspicua</name>
    <dbReference type="NCBI Taxonomy" id="52247"/>
    <lineage>
        <taxon>Eukaryota</taxon>
        <taxon>Fungi</taxon>
        <taxon>Dikarya</taxon>
        <taxon>Ascomycota</taxon>
        <taxon>Saccharomycotina</taxon>
        <taxon>Pichiomycetes</taxon>
        <taxon>Pichiales</taxon>
        <taxon>Pichiaceae</taxon>
        <taxon>Pichia</taxon>
    </lineage>
</organism>
<evidence type="ECO:0000256" key="1">
    <source>
        <dbReference type="ARBA" id="ARBA00004240"/>
    </source>
</evidence>
<comment type="catalytic activity">
    <reaction evidence="15">
        <text>sphinganine + NADP(+) = 3-oxosphinganine + NADPH + H(+)</text>
        <dbReference type="Rhea" id="RHEA:22640"/>
        <dbReference type="ChEBI" id="CHEBI:15378"/>
        <dbReference type="ChEBI" id="CHEBI:57783"/>
        <dbReference type="ChEBI" id="CHEBI:57817"/>
        <dbReference type="ChEBI" id="CHEBI:58299"/>
        <dbReference type="ChEBI" id="CHEBI:58349"/>
        <dbReference type="EC" id="1.1.1.102"/>
    </reaction>
    <physiologicalReaction direction="right-to-left" evidence="15">
        <dbReference type="Rhea" id="RHEA:22642"/>
    </physiologicalReaction>
</comment>
<evidence type="ECO:0000256" key="2">
    <source>
        <dbReference type="ARBA" id="ARBA00004760"/>
    </source>
</evidence>
<evidence type="ECO:0000256" key="7">
    <source>
        <dbReference type="ARBA" id="ARBA00022919"/>
    </source>
</evidence>
<keyword evidence="16" id="KW-1133">Transmembrane helix</keyword>
<keyword evidence="6" id="KW-0521">NADP</keyword>
<evidence type="ECO:0000256" key="16">
    <source>
        <dbReference type="SAM" id="Phobius"/>
    </source>
</evidence>
<evidence type="ECO:0000256" key="5">
    <source>
        <dbReference type="ARBA" id="ARBA00022824"/>
    </source>
</evidence>
<gene>
    <name evidence="17" type="ORF">CANINC_002046</name>
</gene>
<feature type="transmembrane region" description="Helical" evidence="16">
    <location>
        <begin position="262"/>
        <end position="280"/>
    </location>
</feature>
<evidence type="ECO:0000256" key="14">
    <source>
        <dbReference type="ARBA" id="ARBA00044737"/>
    </source>
</evidence>
<dbReference type="CDD" id="cd08939">
    <property type="entry name" value="KDSR-like_SDR_c"/>
    <property type="match status" value="1"/>
</dbReference>
<reference evidence="17 18" key="1">
    <citation type="journal article" date="2019" name="Front. Genet.">
        <title>Whole-Genome Sequencing of the Opportunistic Yeast Pathogen Candida inconspicua Uncovers Its Hybrid Origin.</title>
        <authorList>
            <person name="Mixao V."/>
            <person name="Hansen A.P."/>
            <person name="Saus E."/>
            <person name="Boekhout T."/>
            <person name="Lass-Florl C."/>
            <person name="Gabaldon T."/>
        </authorList>
    </citation>
    <scope>NUCLEOTIDE SEQUENCE [LARGE SCALE GENOMIC DNA]</scope>
    <source>
        <strain evidence="17 18">CBS 180</strain>
    </source>
</reference>
<dbReference type="GO" id="GO:0005789">
    <property type="term" value="C:endoplasmic reticulum membrane"/>
    <property type="evidence" value="ECO:0007669"/>
    <property type="project" value="TreeGrafter"/>
</dbReference>
<keyword evidence="9" id="KW-0443">Lipid metabolism</keyword>
<dbReference type="OrthoDB" id="10267115at2759"/>
<dbReference type="PRINTS" id="PR00081">
    <property type="entry name" value="GDHRDH"/>
</dbReference>
<evidence type="ECO:0000256" key="3">
    <source>
        <dbReference type="ARBA" id="ARBA00004991"/>
    </source>
</evidence>
<keyword evidence="5" id="KW-0256">Endoplasmic reticulum</keyword>
<keyword evidence="16" id="KW-0812">Transmembrane</keyword>
<sequence>MGFRVDKSTVVVSGASQGLGRVMADKLHELGAKVIVLARSKDKLDEICQIHNANKLYNNQFTKSYSIDLSVSSEVVEFGSWLRKENIGVDSVICCAGSSLPKLFTHLSIEDIDKGIDINYKTCVYLLHVLIPFIRESQYESRNVVILSSSVAFYSFIGYTQYAPLKCALKSLSDSLRHELGAIGIKVTTVFPGNFASEGYAEENQTKPSITSDVEGASTPISVEECADKIFNGLKHGTTYIHTDFIGWVLNSFSLGFSPRQWFPFQVIFALIGALFARLIDMYHEYLIKEWLSKNE</sequence>
<comment type="pathway">
    <text evidence="3">Sphingolipid metabolism.</text>
</comment>
<accession>A0A4T0X247</accession>
<dbReference type="InterPro" id="IPR036291">
    <property type="entry name" value="NAD(P)-bd_dom_sf"/>
</dbReference>
<dbReference type="STRING" id="52247.A0A4T0X247"/>
<dbReference type="EC" id="1.1.1.102" evidence="10"/>
<protein>
    <recommendedName>
        <fullName evidence="11">3-ketodihydrosphingosine reductase TSC10</fullName>
        <ecNumber evidence="10">1.1.1.102</ecNumber>
    </recommendedName>
    <alternativeName>
        <fullName evidence="13">3-dehydrosphinganine reductase</fullName>
    </alternativeName>
    <alternativeName>
        <fullName evidence="12">KDS reductase</fullName>
    </alternativeName>
</protein>
<keyword evidence="16" id="KW-0472">Membrane</keyword>
<dbReference type="InterPro" id="IPR002347">
    <property type="entry name" value="SDR_fam"/>
</dbReference>
<dbReference type="InterPro" id="IPR045022">
    <property type="entry name" value="KDSR-like"/>
</dbReference>
<dbReference type="AlphaFoldDB" id="A0A4T0X247"/>
<proteinExistence type="inferred from homology"/>
<comment type="similarity">
    <text evidence="4">Belongs to the short-chain dehydrogenases/reductases (SDR) family.</text>
</comment>
<evidence type="ECO:0000256" key="4">
    <source>
        <dbReference type="ARBA" id="ARBA00006484"/>
    </source>
</evidence>
<evidence type="ECO:0000256" key="8">
    <source>
        <dbReference type="ARBA" id="ARBA00023002"/>
    </source>
</evidence>
<keyword evidence="7" id="KW-0746">Sphingolipid metabolism</keyword>
<dbReference type="Proteomes" id="UP000307173">
    <property type="component" value="Unassembled WGS sequence"/>
</dbReference>
<evidence type="ECO:0000256" key="9">
    <source>
        <dbReference type="ARBA" id="ARBA00023098"/>
    </source>
</evidence>
<dbReference type="UniPathway" id="UPA00222"/>
<evidence type="ECO:0000256" key="12">
    <source>
        <dbReference type="ARBA" id="ARBA00029797"/>
    </source>
</evidence>
<evidence type="ECO:0000313" key="18">
    <source>
        <dbReference type="Proteomes" id="UP000307173"/>
    </source>
</evidence>
<comment type="caution">
    <text evidence="17">The sequence shown here is derived from an EMBL/GenBank/DDBJ whole genome shotgun (WGS) entry which is preliminary data.</text>
</comment>
<keyword evidence="8" id="KW-0560">Oxidoreductase</keyword>
<keyword evidence="18" id="KW-1185">Reference proteome</keyword>
<evidence type="ECO:0000256" key="15">
    <source>
        <dbReference type="ARBA" id="ARBA00048930"/>
    </source>
</evidence>
<dbReference type="Gene3D" id="3.40.50.720">
    <property type="entry name" value="NAD(P)-binding Rossmann-like Domain"/>
    <property type="match status" value="1"/>
</dbReference>
<name>A0A4T0X247_9ASCO</name>
<evidence type="ECO:0000256" key="6">
    <source>
        <dbReference type="ARBA" id="ARBA00022857"/>
    </source>
</evidence>